<keyword evidence="13" id="KW-0732">Signal</keyword>
<evidence type="ECO:0000259" key="15">
    <source>
        <dbReference type="Pfam" id="PF07715"/>
    </source>
</evidence>
<evidence type="ECO:0000256" key="2">
    <source>
        <dbReference type="ARBA" id="ARBA00022448"/>
    </source>
</evidence>
<keyword evidence="2 11" id="KW-0813">Transport</keyword>
<keyword evidence="3 11" id="KW-1134">Transmembrane beta strand</keyword>
<dbReference type="Pfam" id="PF07715">
    <property type="entry name" value="Plug"/>
    <property type="match status" value="1"/>
</dbReference>
<keyword evidence="16" id="KW-0675">Receptor</keyword>
<evidence type="ECO:0000256" key="4">
    <source>
        <dbReference type="ARBA" id="ARBA00022496"/>
    </source>
</evidence>
<proteinExistence type="inferred from homology"/>
<evidence type="ECO:0000256" key="6">
    <source>
        <dbReference type="ARBA" id="ARBA00023004"/>
    </source>
</evidence>
<dbReference type="AlphaFoldDB" id="A0A8J2Y4R1"/>
<dbReference type="RefSeq" id="WP_188159849.1">
    <property type="nucleotide sequence ID" value="NZ_BMGH01000001.1"/>
</dbReference>
<evidence type="ECO:0000256" key="5">
    <source>
        <dbReference type="ARBA" id="ARBA00022692"/>
    </source>
</evidence>
<evidence type="ECO:0000256" key="10">
    <source>
        <dbReference type="ARBA" id="ARBA00023237"/>
    </source>
</evidence>
<evidence type="ECO:0000313" key="17">
    <source>
        <dbReference type="Proteomes" id="UP000613582"/>
    </source>
</evidence>
<accession>A0A8J2Y4R1</accession>
<evidence type="ECO:0000259" key="14">
    <source>
        <dbReference type="Pfam" id="PF00593"/>
    </source>
</evidence>
<dbReference type="GO" id="GO:0009279">
    <property type="term" value="C:cell outer membrane"/>
    <property type="evidence" value="ECO:0007669"/>
    <property type="project" value="UniProtKB-SubCell"/>
</dbReference>
<dbReference type="EMBL" id="BMGH01000001">
    <property type="protein sequence ID" value="GGD00219.1"/>
    <property type="molecule type" value="Genomic_DNA"/>
</dbReference>
<dbReference type="InterPro" id="IPR036942">
    <property type="entry name" value="Beta-barrel_TonB_sf"/>
</dbReference>
<dbReference type="SUPFAM" id="SSF56935">
    <property type="entry name" value="Porins"/>
    <property type="match status" value="1"/>
</dbReference>
<dbReference type="Proteomes" id="UP000613582">
    <property type="component" value="Unassembled WGS sequence"/>
</dbReference>
<keyword evidence="4" id="KW-0410">Iron transport</keyword>
<keyword evidence="8 12" id="KW-0798">TonB box</keyword>
<name>A0A8J2Y4R1_9PROT</name>
<keyword evidence="9 11" id="KW-0472">Membrane</keyword>
<dbReference type="PANTHER" id="PTHR32552:SF81">
    <property type="entry name" value="TONB-DEPENDENT OUTER MEMBRANE RECEPTOR"/>
    <property type="match status" value="1"/>
</dbReference>
<keyword evidence="10 11" id="KW-0998">Cell outer membrane</keyword>
<dbReference type="InterPro" id="IPR000531">
    <property type="entry name" value="Beta-barrel_TonB"/>
</dbReference>
<keyword evidence="17" id="KW-1185">Reference proteome</keyword>
<comment type="similarity">
    <text evidence="11 12">Belongs to the TonB-dependent receptor family.</text>
</comment>
<dbReference type="Gene3D" id="2.40.170.20">
    <property type="entry name" value="TonB-dependent receptor, beta-barrel domain"/>
    <property type="match status" value="1"/>
</dbReference>
<dbReference type="PANTHER" id="PTHR32552">
    <property type="entry name" value="FERRICHROME IRON RECEPTOR-RELATED"/>
    <property type="match status" value="1"/>
</dbReference>
<protein>
    <submittedName>
        <fullName evidence="16">TonB-dependent receptor</fullName>
    </submittedName>
</protein>
<keyword evidence="5 11" id="KW-0812">Transmembrane</keyword>
<feature type="domain" description="TonB-dependent receptor plug" evidence="15">
    <location>
        <begin position="38"/>
        <end position="143"/>
    </location>
</feature>
<keyword evidence="6" id="KW-0408">Iron</keyword>
<feature type="chain" id="PRO_5035175486" evidence="13">
    <location>
        <begin position="22"/>
        <end position="767"/>
    </location>
</feature>
<evidence type="ECO:0000256" key="11">
    <source>
        <dbReference type="PROSITE-ProRule" id="PRU01360"/>
    </source>
</evidence>
<evidence type="ECO:0000256" key="3">
    <source>
        <dbReference type="ARBA" id="ARBA00022452"/>
    </source>
</evidence>
<gene>
    <name evidence="16" type="ORF">GCM10011342_06500</name>
</gene>
<organism evidence="16 17">
    <name type="scientific">Aquisalinus flavus</name>
    <dbReference type="NCBI Taxonomy" id="1526572"/>
    <lineage>
        <taxon>Bacteria</taxon>
        <taxon>Pseudomonadati</taxon>
        <taxon>Pseudomonadota</taxon>
        <taxon>Alphaproteobacteria</taxon>
        <taxon>Parvularculales</taxon>
        <taxon>Parvularculaceae</taxon>
        <taxon>Aquisalinus</taxon>
    </lineage>
</organism>
<feature type="domain" description="TonB-dependent receptor-like beta-barrel" evidence="14">
    <location>
        <begin position="284"/>
        <end position="729"/>
    </location>
</feature>
<comment type="caution">
    <text evidence="16">The sequence shown here is derived from an EMBL/GenBank/DDBJ whole genome shotgun (WGS) entry which is preliminary data.</text>
</comment>
<dbReference type="PROSITE" id="PS52016">
    <property type="entry name" value="TONB_DEPENDENT_REC_3"/>
    <property type="match status" value="1"/>
</dbReference>
<evidence type="ECO:0000256" key="8">
    <source>
        <dbReference type="ARBA" id="ARBA00023077"/>
    </source>
</evidence>
<dbReference type="GO" id="GO:0006826">
    <property type="term" value="P:iron ion transport"/>
    <property type="evidence" value="ECO:0007669"/>
    <property type="project" value="UniProtKB-KW"/>
</dbReference>
<evidence type="ECO:0000256" key="13">
    <source>
        <dbReference type="SAM" id="SignalP"/>
    </source>
</evidence>
<dbReference type="InterPro" id="IPR012910">
    <property type="entry name" value="Plug_dom"/>
</dbReference>
<sequence>MKKVLFTSAALGALVFANAYAQEDDVITVTTQKREQAIQDVPIAVTTYDQERMDDLGIQQFDDLADFVPGLEVQEQSANNPGFVIRGITSDSGEANIEPRISIYKDGVSIARSRGSFVELLDSSVEVIRGPQPTLFGRSALIGAINVISNKPQFDDTITGSLRAGVGNLDYRLVEGMVNLPVSDTVALRGAVRYKKREGYTENLIGEDLNGYETAAFRFAARFMPSDALDINIIADHQIDDNPGTSFKSGTFFPAPGVSIEPWEPAALSAFGGIEGGRDLGLERTVSSITGLVDYEINDIFSVSSITNFRTFDSSEVFDPDGFAGNLFAFAENAESDQWSQELRLDFANGPLTGFVGGSYFSEDGFQNVPLYFDERYAQALLGGFLFTDTPETPQNPLPEALLPTVNANPASPLFGTPLGIFNEEFTNFGETISYDLFADASYAVTDRLELTAGLRWTKDEKTTGYSADSDGTSALTGAGLFVGGAVFNNGQRVDVEDEFDGVTWRAAANYDLTDAVTVFGNVARGRRPEVLAYQNDTSDIGINPDNFVTIDAEEVDAYELGVKANLGAFYGDASIYSYDYTNFQTSIIDENGVIQPINAGNASATGFEATAFWQASQWVNLFAVYAYSDATFDETDDDGNAQEFGGNVFRLQPENAYSLGATFSVEPSFGLIEFTPVWSWKSEVFFDNDNDLTDFVQDEFQDAYGLLDLRLNYTAPQSAFEVELFVENALDEEYIIDAGNTGDGFGIATFIAGAPQTYGIVVKKDF</sequence>
<evidence type="ECO:0000256" key="1">
    <source>
        <dbReference type="ARBA" id="ARBA00004571"/>
    </source>
</evidence>
<feature type="signal peptide" evidence="13">
    <location>
        <begin position="1"/>
        <end position="21"/>
    </location>
</feature>
<evidence type="ECO:0000256" key="7">
    <source>
        <dbReference type="ARBA" id="ARBA00023065"/>
    </source>
</evidence>
<evidence type="ECO:0000256" key="12">
    <source>
        <dbReference type="RuleBase" id="RU003357"/>
    </source>
</evidence>
<dbReference type="InterPro" id="IPR039426">
    <property type="entry name" value="TonB-dep_rcpt-like"/>
</dbReference>
<evidence type="ECO:0000313" key="16">
    <source>
        <dbReference type="EMBL" id="GGD00219.1"/>
    </source>
</evidence>
<keyword evidence="7" id="KW-0406">Ion transport</keyword>
<reference evidence="16" key="2">
    <citation type="submission" date="2020-09" db="EMBL/GenBank/DDBJ databases">
        <authorList>
            <person name="Sun Q."/>
            <person name="Zhou Y."/>
        </authorList>
    </citation>
    <scope>NUCLEOTIDE SEQUENCE</scope>
    <source>
        <strain evidence="16">CGMCC 1.12921</strain>
    </source>
</reference>
<reference evidence="16" key="1">
    <citation type="journal article" date="2014" name="Int. J. Syst. Evol. Microbiol.">
        <title>Complete genome sequence of Corynebacterium casei LMG S-19264T (=DSM 44701T), isolated from a smear-ripened cheese.</title>
        <authorList>
            <consortium name="US DOE Joint Genome Institute (JGI-PGF)"/>
            <person name="Walter F."/>
            <person name="Albersmeier A."/>
            <person name="Kalinowski J."/>
            <person name="Ruckert C."/>
        </authorList>
    </citation>
    <scope>NUCLEOTIDE SEQUENCE</scope>
    <source>
        <strain evidence="16">CGMCC 1.12921</strain>
    </source>
</reference>
<evidence type="ECO:0000256" key="9">
    <source>
        <dbReference type="ARBA" id="ARBA00023136"/>
    </source>
</evidence>
<dbReference type="Pfam" id="PF00593">
    <property type="entry name" value="TonB_dep_Rec_b-barrel"/>
    <property type="match status" value="1"/>
</dbReference>
<comment type="subcellular location">
    <subcellularLocation>
        <location evidence="1 11">Cell outer membrane</location>
        <topology evidence="1 11">Multi-pass membrane protein</topology>
    </subcellularLocation>
</comment>